<accession>A0A0D0B0P3</accession>
<reference evidence="2" key="2">
    <citation type="submission" date="2015-01" db="EMBL/GenBank/DDBJ databases">
        <title>Evolutionary Origins and Diversification of the Mycorrhizal Mutualists.</title>
        <authorList>
            <consortium name="DOE Joint Genome Institute"/>
            <consortium name="Mycorrhizal Genomics Consortium"/>
            <person name="Kohler A."/>
            <person name="Kuo A."/>
            <person name="Nagy L.G."/>
            <person name="Floudas D."/>
            <person name="Copeland A."/>
            <person name="Barry K.W."/>
            <person name="Cichocki N."/>
            <person name="Veneault-Fourrey C."/>
            <person name="LaButti K."/>
            <person name="Lindquist E.A."/>
            <person name="Lipzen A."/>
            <person name="Lundell T."/>
            <person name="Morin E."/>
            <person name="Murat C."/>
            <person name="Riley R."/>
            <person name="Ohm R."/>
            <person name="Sun H."/>
            <person name="Tunlid A."/>
            <person name="Henrissat B."/>
            <person name="Grigoriev I.V."/>
            <person name="Hibbett D.S."/>
            <person name="Martin F."/>
        </authorList>
    </citation>
    <scope>NUCLEOTIDE SEQUENCE [LARGE SCALE GENOMIC DNA]</scope>
    <source>
        <strain evidence="2">UH-Slu-Lm8-n1</strain>
    </source>
</reference>
<proteinExistence type="predicted"/>
<evidence type="ECO:0000313" key="2">
    <source>
        <dbReference type="Proteomes" id="UP000054485"/>
    </source>
</evidence>
<dbReference type="HOGENOM" id="CLU_1918463_0_0_1"/>
<name>A0A0D0B0P3_9AGAM</name>
<dbReference type="Proteomes" id="UP000054485">
    <property type="component" value="Unassembled WGS sequence"/>
</dbReference>
<protein>
    <submittedName>
        <fullName evidence="1">Uncharacterized protein</fullName>
    </submittedName>
</protein>
<organism evidence="1 2">
    <name type="scientific">Suillus luteus UH-Slu-Lm8-n1</name>
    <dbReference type="NCBI Taxonomy" id="930992"/>
    <lineage>
        <taxon>Eukaryota</taxon>
        <taxon>Fungi</taxon>
        <taxon>Dikarya</taxon>
        <taxon>Basidiomycota</taxon>
        <taxon>Agaricomycotina</taxon>
        <taxon>Agaricomycetes</taxon>
        <taxon>Agaricomycetidae</taxon>
        <taxon>Boletales</taxon>
        <taxon>Suillineae</taxon>
        <taxon>Suillaceae</taxon>
        <taxon>Suillus</taxon>
    </lineage>
</organism>
<keyword evidence="2" id="KW-1185">Reference proteome</keyword>
<dbReference type="AlphaFoldDB" id="A0A0D0B0P3"/>
<dbReference type="EMBL" id="KN835315">
    <property type="protein sequence ID" value="KIK40122.1"/>
    <property type="molecule type" value="Genomic_DNA"/>
</dbReference>
<dbReference type="InParanoid" id="A0A0D0B0P3"/>
<reference evidence="1 2" key="1">
    <citation type="submission" date="2014-04" db="EMBL/GenBank/DDBJ databases">
        <authorList>
            <consortium name="DOE Joint Genome Institute"/>
            <person name="Kuo A."/>
            <person name="Ruytinx J."/>
            <person name="Rineau F."/>
            <person name="Colpaert J."/>
            <person name="Kohler A."/>
            <person name="Nagy L.G."/>
            <person name="Floudas D."/>
            <person name="Copeland A."/>
            <person name="Barry K.W."/>
            <person name="Cichocki N."/>
            <person name="Veneault-Fourrey C."/>
            <person name="LaButti K."/>
            <person name="Lindquist E.A."/>
            <person name="Lipzen A."/>
            <person name="Lundell T."/>
            <person name="Morin E."/>
            <person name="Murat C."/>
            <person name="Sun H."/>
            <person name="Tunlid A."/>
            <person name="Henrissat B."/>
            <person name="Grigoriev I.V."/>
            <person name="Hibbett D.S."/>
            <person name="Martin F."/>
            <person name="Nordberg H.P."/>
            <person name="Cantor M.N."/>
            <person name="Hua S.X."/>
        </authorList>
    </citation>
    <scope>NUCLEOTIDE SEQUENCE [LARGE SCALE GENOMIC DNA]</scope>
    <source>
        <strain evidence="1 2">UH-Slu-Lm8-n1</strain>
    </source>
</reference>
<gene>
    <name evidence="1" type="ORF">CY34DRAFT_807550</name>
</gene>
<sequence length="132" mass="15323">MDGSSPRPSGTCLIEYCRKYWICGCSRGAWALVSTPKQLAVEKSLFCEKSESCVRRKPLDGIVPVLDTWICFKRRCFRMLNHGRVEGVGGCGKRCPENSKRRLIGNEYYLTSKLYDFDRPLDYPWQRLLFRT</sequence>
<evidence type="ECO:0000313" key="1">
    <source>
        <dbReference type="EMBL" id="KIK40122.1"/>
    </source>
</evidence>